<name>A0A1G2NEE5_9BACT</name>
<proteinExistence type="predicted"/>
<gene>
    <name evidence="1" type="ORF">A2938_01260</name>
</gene>
<accession>A0A1G2NEE5</accession>
<evidence type="ECO:0000313" key="2">
    <source>
        <dbReference type="Proteomes" id="UP000177797"/>
    </source>
</evidence>
<evidence type="ECO:0000313" key="1">
    <source>
        <dbReference type="EMBL" id="OHA34455.1"/>
    </source>
</evidence>
<reference evidence="1 2" key="1">
    <citation type="journal article" date="2016" name="Nat. Commun.">
        <title>Thousands of microbial genomes shed light on interconnected biogeochemical processes in an aquifer system.</title>
        <authorList>
            <person name="Anantharaman K."/>
            <person name="Brown C.T."/>
            <person name="Hug L.A."/>
            <person name="Sharon I."/>
            <person name="Castelle C.J."/>
            <person name="Probst A.J."/>
            <person name="Thomas B.C."/>
            <person name="Singh A."/>
            <person name="Wilkins M.J."/>
            <person name="Karaoz U."/>
            <person name="Brodie E.L."/>
            <person name="Williams K.H."/>
            <person name="Hubbard S.S."/>
            <person name="Banfield J.F."/>
        </authorList>
    </citation>
    <scope>NUCLEOTIDE SEQUENCE [LARGE SCALE GENOMIC DNA]</scope>
</reference>
<protein>
    <submittedName>
        <fullName evidence="1">Uncharacterized protein</fullName>
    </submittedName>
</protein>
<dbReference type="Proteomes" id="UP000177797">
    <property type="component" value="Unassembled WGS sequence"/>
</dbReference>
<dbReference type="EMBL" id="MHSA01000012">
    <property type="protein sequence ID" value="OHA34455.1"/>
    <property type="molecule type" value="Genomic_DNA"/>
</dbReference>
<comment type="caution">
    <text evidence="1">The sequence shown here is derived from an EMBL/GenBank/DDBJ whole genome shotgun (WGS) entry which is preliminary data.</text>
</comment>
<dbReference type="AlphaFoldDB" id="A0A1G2NEE5"/>
<organism evidence="1 2">
    <name type="scientific">Candidatus Taylorbacteria bacterium RIFCSPLOWO2_01_FULL_48_100</name>
    <dbReference type="NCBI Taxonomy" id="1802322"/>
    <lineage>
        <taxon>Bacteria</taxon>
        <taxon>Candidatus Tayloriibacteriota</taxon>
    </lineage>
</organism>
<sequence>MFYDEIMRTLCRKNKKITKRISKRCAVCGKDIKVVCYSDKTYRGGHYFFDIPISTNAEKRKAFRAGTREWKFGGRVFQILKRDPKPYKHVEYWECPKCYWR</sequence>